<dbReference type="KEGG" id="tcn:H9L16_06845"/>
<keyword evidence="1" id="KW-0812">Transmembrane</keyword>
<keyword evidence="3" id="KW-1185">Reference proteome</keyword>
<dbReference type="EMBL" id="CP060719">
    <property type="protein sequence ID" value="QNN71264.1"/>
    <property type="molecule type" value="Genomic_DNA"/>
</dbReference>
<dbReference type="Proteomes" id="UP000515804">
    <property type="component" value="Chromosome"/>
</dbReference>
<dbReference type="AlphaFoldDB" id="A0A7G9STT9"/>
<evidence type="ECO:0000256" key="1">
    <source>
        <dbReference type="SAM" id="Phobius"/>
    </source>
</evidence>
<organism evidence="2 3">
    <name type="scientific">Thermomonas carbonis</name>
    <dbReference type="NCBI Taxonomy" id="1463158"/>
    <lineage>
        <taxon>Bacteria</taxon>
        <taxon>Pseudomonadati</taxon>
        <taxon>Pseudomonadota</taxon>
        <taxon>Gammaproteobacteria</taxon>
        <taxon>Lysobacterales</taxon>
        <taxon>Lysobacteraceae</taxon>
        <taxon>Thermomonas</taxon>
    </lineage>
</organism>
<accession>A0A7G9STT9</accession>
<sequence length="186" mass="18992">MRADGDAPPPDPAAKPQAPPDLGEALHALGADSRAGLKAASDSLKALRILVAADFSLARSAFGRALAFTGVAIAFGASSWLLLMGALIAAMQAAGISWLVSLLIASALSIAITVAAVVAAMRYFEHTRMQATRRQFARLGFGELADLMPNPGSAESSVDAAQRVAEANATAGKPMKKGLGVDVTPP</sequence>
<feature type="transmembrane region" description="Helical" evidence="1">
    <location>
        <begin position="65"/>
        <end position="90"/>
    </location>
</feature>
<gene>
    <name evidence="2" type="ORF">H9L16_06845</name>
</gene>
<protein>
    <submittedName>
        <fullName evidence="2">Phage holin family protein</fullName>
    </submittedName>
</protein>
<keyword evidence="1" id="KW-1133">Transmembrane helix</keyword>
<name>A0A7G9STT9_9GAMM</name>
<dbReference type="RefSeq" id="WP_187553778.1">
    <property type="nucleotide sequence ID" value="NZ_BMZL01000002.1"/>
</dbReference>
<evidence type="ECO:0000313" key="3">
    <source>
        <dbReference type="Proteomes" id="UP000515804"/>
    </source>
</evidence>
<reference evidence="2 3" key="1">
    <citation type="submission" date="2020-08" db="EMBL/GenBank/DDBJ databases">
        <title>Genome sequence of Thermomonas carbonis KCTC 42013T.</title>
        <authorList>
            <person name="Hyun D.-W."/>
            <person name="Bae J.-W."/>
        </authorList>
    </citation>
    <scope>NUCLEOTIDE SEQUENCE [LARGE SCALE GENOMIC DNA]</scope>
    <source>
        <strain evidence="2 3">KCTC 42013</strain>
    </source>
</reference>
<keyword evidence="1" id="KW-0472">Membrane</keyword>
<evidence type="ECO:0000313" key="2">
    <source>
        <dbReference type="EMBL" id="QNN71264.1"/>
    </source>
</evidence>
<proteinExistence type="predicted"/>
<feature type="transmembrane region" description="Helical" evidence="1">
    <location>
        <begin position="96"/>
        <end position="124"/>
    </location>
</feature>